<comment type="caution">
    <text evidence="1">The sequence shown here is derived from an EMBL/GenBank/DDBJ whole genome shotgun (WGS) entry which is preliminary data.</text>
</comment>
<dbReference type="OrthoDB" id="6763940at2759"/>
<proteinExistence type="predicted"/>
<reference evidence="1 2" key="1">
    <citation type="submission" date="2019-08" db="EMBL/GenBank/DDBJ databases">
        <title>Whole genome of Aphis craccivora.</title>
        <authorList>
            <person name="Voronova N.V."/>
            <person name="Shulinski R.S."/>
            <person name="Bandarenka Y.V."/>
            <person name="Zhorov D.G."/>
            <person name="Warner D."/>
        </authorList>
    </citation>
    <scope>NUCLEOTIDE SEQUENCE [LARGE SCALE GENOMIC DNA]</scope>
    <source>
        <strain evidence="1">180601</strain>
        <tissue evidence="1">Whole Body</tissue>
    </source>
</reference>
<sequence length="75" mass="9153">MKPSIESRDFANNYAKKLELHTNTTTKQLFDNLRGIRRLIRLKPYDLVYMIYAKKRDYIIRDITPNMFLYAYLFK</sequence>
<dbReference type="Proteomes" id="UP000478052">
    <property type="component" value="Unassembled WGS sequence"/>
</dbReference>
<dbReference type="AlphaFoldDB" id="A0A6G0ZBS5"/>
<evidence type="ECO:0000313" key="2">
    <source>
        <dbReference type="Proteomes" id="UP000478052"/>
    </source>
</evidence>
<gene>
    <name evidence="1" type="ORF">FWK35_00011477</name>
</gene>
<organism evidence="1 2">
    <name type="scientific">Aphis craccivora</name>
    <name type="common">Cowpea aphid</name>
    <dbReference type="NCBI Taxonomy" id="307492"/>
    <lineage>
        <taxon>Eukaryota</taxon>
        <taxon>Metazoa</taxon>
        <taxon>Ecdysozoa</taxon>
        <taxon>Arthropoda</taxon>
        <taxon>Hexapoda</taxon>
        <taxon>Insecta</taxon>
        <taxon>Pterygota</taxon>
        <taxon>Neoptera</taxon>
        <taxon>Paraneoptera</taxon>
        <taxon>Hemiptera</taxon>
        <taxon>Sternorrhyncha</taxon>
        <taxon>Aphidomorpha</taxon>
        <taxon>Aphidoidea</taxon>
        <taxon>Aphididae</taxon>
        <taxon>Aphidini</taxon>
        <taxon>Aphis</taxon>
        <taxon>Aphis</taxon>
    </lineage>
</organism>
<evidence type="ECO:0000313" key="1">
    <source>
        <dbReference type="EMBL" id="KAF0768078.1"/>
    </source>
</evidence>
<protein>
    <submittedName>
        <fullName evidence="1">Uncharacterized protein</fullName>
    </submittedName>
</protein>
<keyword evidence="2" id="KW-1185">Reference proteome</keyword>
<accession>A0A6G0ZBS5</accession>
<dbReference type="EMBL" id="VUJU01000843">
    <property type="protein sequence ID" value="KAF0768078.1"/>
    <property type="molecule type" value="Genomic_DNA"/>
</dbReference>
<name>A0A6G0ZBS5_APHCR</name>